<dbReference type="Gene3D" id="6.10.250.1900">
    <property type="match status" value="1"/>
</dbReference>
<dbReference type="InterPro" id="IPR018851">
    <property type="entry name" value="Borealin_N"/>
</dbReference>
<dbReference type="Pfam" id="PF10444">
    <property type="entry name" value="Nbl1_Borealin_N"/>
    <property type="match status" value="1"/>
</dbReference>
<evidence type="ECO:0000256" key="3">
    <source>
        <dbReference type="ARBA" id="ARBA00009914"/>
    </source>
</evidence>
<dbReference type="GO" id="GO:0005634">
    <property type="term" value="C:nucleus"/>
    <property type="evidence" value="ECO:0007669"/>
    <property type="project" value="UniProtKB-SubCell"/>
</dbReference>
<keyword evidence="4" id="KW-0158">Chromosome</keyword>
<dbReference type="GO" id="GO:0000775">
    <property type="term" value="C:chromosome, centromeric region"/>
    <property type="evidence" value="ECO:0000318"/>
    <property type="project" value="GO_Central"/>
</dbReference>
<dbReference type="GO" id="GO:0051233">
    <property type="term" value="C:spindle midzone"/>
    <property type="evidence" value="ECO:0000318"/>
    <property type="project" value="GO_Central"/>
</dbReference>
<keyword evidence="8" id="KW-0131">Cell cycle</keyword>
<evidence type="ECO:0000259" key="11">
    <source>
        <dbReference type="Pfam" id="PF10444"/>
    </source>
</evidence>
<reference evidence="12" key="2">
    <citation type="journal article" date="2008" name="Genome Biol.">
        <title>Improved genome assembly and evidence-based global gene model set for the chordate Ciona intestinalis: new insight into intron and operon populations.</title>
        <authorList>
            <person name="Satou Y."/>
            <person name="Mineta K."/>
            <person name="Ogasawara M."/>
            <person name="Sasakura Y."/>
            <person name="Shoguchi E."/>
            <person name="Ueno K."/>
            <person name="Yamada L."/>
            <person name="Matsumoto J."/>
            <person name="Wasserscheid J."/>
            <person name="Dewar K."/>
            <person name="Wiley G.B."/>
            <person name="Macmil S.L."/>
            <person name="Roe B.A."/>
            <person name="Zeller R.W."/>
            <person name="Hastings K.E."/>
            <person name="Lemaire P."/>
            <person name="Lindquist E."/>
            <person name="Endo T."/>
            <person name="Hotta K."/>
            <person name="Inaba K."/>
        </authorList>
    </citation>
    <scope>NUCLEOTIDE SEQUENCE [LARGE SCALE GENOMIC DNA]</scope>
    <source>
        <strain evidence="12">wild type</strain>
    </source>
</reference>
<evidence type="ECO:0000256" key="2">
    <source>
        <dbReference type="ARBA" id="ARBA00004584"/>
    </source>
</evidence>
<evidence type="ECO:0000256" key="7">
    <source>
        <dbReference type="ARBA" id="ARBA00023242"/>
    </source>
</evidence>
<feature type="region of interest" description="Disordered" evidence="10">
    <location>
        <begin position="104"/>
        <end position="132"/>
    </location>
</feature>
<dbReference type="EMBL" id="EAAA01002597">
    <property type="status" value="NOT_ANNOTATED_CDS"/>
    <property type="molecule type" value="Genomic_DNA"/>
</dbReference>
<evidence type="ECO:0000313" key="12">
    <source>
        <dbReference type="Ensembl" id="ENSCINP00000024542.2"/>
    </source>
</evidence>
<evidence type="ECO:0000256" key="1">
    <source>
        <dbReference type="ARBA" id="ARBA00004123"/>
    </source>
</evidence>
<dbReference type="STRING" id="7719.ENSCINP00000024542"/>
<dbReference type="PANTHER" id="PTHR16040:SF7">
    <property type="entry name" value="AUSTRALIN, ISOFORM A-RELATED"/>
    <property type="match status" value="1"/>
</dbReference>
<dbReference type="GO" id="GO:0051301">
    <property type="term" value="P:cell division"/>
    <property type="evidence" value="ECO:0007669"/>
    <property type="project" value="UniProtKB-KW"/>
</dbReference>
<keyword evidence="6" id="KW-0498">Mitosis</keyword>
<dbReference type="GO" id="GO:0032133">
    <property type="term" value="C:chromosome passenger complex"/>
    <property type="evidence" value="ECO:0000318"/>
    <property type="project" value="GO_Central"/>
</dbReference>
<dbReference type="Ensembl" id="ENSCINT00000024788.2">
    <property type="protein sequence ID" value="ENSCINP00000024542.2"/>
    <property type="gene ID" value="ENSCING00000013343.2"/>
</dbReference>
<comment type="similarity">
    <text evidence="3">Belongs to the borealin family.</text>
</comment>
<dbReference type="AlphaFoldDB" id="A0A1W3JIP1"/>
<feature type="domain" description="Borealin N-terminal" evidence="11">
    <location>
        <begin position="19"/>
        <end position="75"/>
    </location>
</feature>
<reference evidence="12" key="4">
    <citation type="submission" date="2025-09" db="UniProtKB">
        <authorList>
            <consortium name="Ensembl"/>
        </authorList>
    </citation>
    <scope>IDENTIFICATION</scope>
</reference>
<keyword evidence="9" id="KW-0137">Centromere</keyword>
<dbReference type="OMA" id="HIAANHM"/>
<evidence type="ECO:0000256" key="5">
    <source>
        <dbReference type="ARBA" id="ARBA00022618"/>
    </source>
</evidence>
<dbReference type="Proteomes" id="UP000008144">
    <property type="component" value="Chromosome 8"/>
</dbReference>
<evidence type="ECO:0000313" key="13">
    <source>
        <dbReference type="Proteomes" id="UP000008144"/>
    </source>
</evidence>
<evidence type="ECO:0000256" key="4">
    <source>
        <dbReference type="ARBA" id="ARBA00022454"/>
    </source>
</evidence>
<proteinExistence type="inferred from homology"/>
<organism evidence="12 13">
    <name type="scientific">Ciona intestinalis</name>
    <name type="common">Transparent sea squirt</name>
    <name type="synonym">Ascidia intestinalis</name>
    <dbReference type="NCBI Taxonomy" id="7719"/>
    <lineage>
        <taxon>Eukaryota</taxon>
        <taxon>Metazoa</taxon>
        <taxon>Chordata</taxon>
        <taxon>Tunicata</taxon>
        <taxon>Ascidiacea</taxon>
        <taxon>Phlebobranchia</taxon>
        <taxon>Cionidae</taxon>
        <taxon>Ciona</taxon>
    </lineage>
</organism>
<dbReference type="RefSeq" id="XP_002130120.1">
    <property type="nucleotide sequence ID" value="XM_002130084.5"/>
</dbReference>
<keyword evidence="7" id="KW-0539">Nucleus</keyword>
<dbReference type="GeneID" id="100178363"/>
<evidence type="ECO:0000256" key="10">
    <source>
        <dbReference type="SAM" id="MobiDB-lite"/>
    </source>
</evidence>
<dbReference type="GO" id="GO:0000070">
    <property type="term" value="P:mitotic sister chromatid segregation"/>
    <property type="evidence" value="ECO:0000318"/>
    <property type="project" value="GO_Central"/>
</dbReference>
<evidence type="ECO:0000256" key="6">
    <source>
        <dbReference type="ARBA" id="ARBA00022776"/>
    </source>
</evidence>
<reference evidence="12" key="3">
    <citation type="submission" date="2025-08" db="UniProtKB">
        <authorList>
            <consortium name="Ensembl"/>
        </authorList>
    </citation>
    <scope>IDENTIFICATION</scope>
</reference>
<gene>
    <name evidence="12" type="primary">LOC100178363</name>
</gene>
<dbReference type="InterPro" id="IPR018867">
    <property type="entry name" value="Cell_div_borealin"/>
</dbReference>
<feature type="compositionally biased region" description="Basic residues" evidence="10">
    <location>
        <begin position="111"/>
        <end position="130"/>
    </location>
</feature>
<keyword evidence="5" id="KW-0132">Cell division</keyword>
<evidence type="ECO:0000256" key="9">
    <source>
        <dbReference type="ARBA" id="ARBA00023328"/>
    </source>
</evidence>
<dbReference type="InParanoid" id="A0A1W3JIP1"/>
<name>A0A1W3JIP1_CIOIN</name>
<accession>A0A1W3JIP1</accession>
<keyword evidence="13" id="KW-1185">Reference proteome</keyword>
<reference evidence="13" key="1">
    <citation type="journal article" date="2002" name="Science">
        <title>The draft genome of Ciona intestinalis: insights into chordate and vertebrate origins.</title>
        <authorList>
            <person name="Dehal P."/>
            <person name="Satou Y."/>
            <person name="Campbell R.K."/>
            <person name="Chapman J."/>
            <person name="Degnan B."/>
            <person name="De Tomaso A."/>
            <person name="Davidson B."/>
            <person name="Di Gregorio A."/>
            <person name="Gelpke M."/>
            <person name="Goodstein D.M."/>
            <person name="Harafuji N."/>
            <person name="Hastings K.E."/>
            <person name="Ho I."/>
            <person name="Hotta K."/>
            <person name="Huang W."/>
            <person name="Kawashima T."/>
            <person name="Lemaire P."/>
            <person name="Martinez D."/>
            <person name="Meinertzhagen I.A."/>
            <person name="Necula S."/>
            <person name="Nonaka M."/>
            <person name="Putnam N."/>
            <person name="Rash S."/>
            <person name="Saiga H."/>
            <person name="Satake M."/>
            <person name="Terry A."/>
            <person name="Yamada L."/>
            <person name="Wang H.G."/>
            <person name="Awazu S."/>
            <person name="Azumi K."/>
            <person name="Boore J."/>
            <person name="Branno M."/>
            <person name="Chin-Bow S."/>
            <person name="DeSantis R."/>
            <person name="Doyle S."/>
            <person name="Francino P."/>
            <person name="Keys D.N."/>
            <person name="Haga S."/>
            <person name="Hayashi H."/>
            <person name="Hino K."/>
            <person name="Imai K.S."/>
            <person name="Inaba K."/>
            <person name="Kano S."/>
            <person name="Kobayashi K."/>
            <person name="Kobayashi M."/>
            <person name="Lee B.I."/>
            <person name="Makabe K.W."/>
            <person name="Manohar C."/>
            <person name="Matassi G."/>
            <person name="Medina M."/>
            <person name="Mochizuki Y."/>
            <person name="Mount S."/>
            <person name="Morishita T."/>
            <person name="Miura S."/>
            <person name="Nakayama A."/>
            <person name="Nishizaka S."/>
            <person name="Nomoto H."/>
            <person name="Ohta F."/>
            <person name="Oishi K."/>
            <person name="Rigoutsos I."/>
            <person name="Sano M."/>
            <person name="Sasaki A."/>
            <person name="Sasakura Y."/>
            <person name="Shoguchi E."/>
            <person name="Shin-i T."/>
            <person name="Spagnuolo A."/>
            <person name="Stainier D."/>
            <person name="Suzuki M.M."/>
            <person name="Tassy O."/>
            <person name="Takatori N."/>
            <person name="Tokuoka M."/>
            <person name="Yagi K."/>
            <person name="Yoshizaki F."/>
            <person name="Wada S."/>
            <person name="Zhang C."/>
            <person name="Hyatt P.D."/>
            <person name="Larimer F."/>
            <person name="Detter C."/>
            <person name="Doggett N."/>
            <person name="Glavina T."/>
            <person name="Hawkins T."/>
            <person name="Richardson P."/>
            <person name="Lucas S."/>
            <person name="Kohara Y."/>
            <person name="Levine M."/>
            <person name="Satoh N."/>
            <person name="Rokhsar D.S."/>
        </authorList>
    </citation>
    <scope>NUCLEOTIDE SEQUENCE [LARGE SCALE GENOMIC DNA]</scope>
</reference>
<dbReference type="GeneTree" id="ENSGT00390000011115"/>
<sequence length="215" mass="24245">MARKSQKNKENEEQEKQKKIEAVVENYDTEVKAQIEAYRKSVQNVTDNLRKEMQVTLMSIPKHVQEMTLREYCEKYIIEAKSREQGESGNDHVENIEEMTTTSVATSAVKGKSKRVSRAVKGKRGRKKSSLKNPVLATPVAHSGVVQGTPIFKPGLTETCTRTMTPRDISNFQLQLFSSRGSPLHIAANHMSEEMQRKVAEQFANITQGLQRGLP</sequence>
<evidence type="ECO:0000256" key="8">
    <source>
        <dbReference type="ARBA" id="ARBA00023306"/>
    </source>
</evidence>
<comment type="subcellular location">
    <subcellularLocation>
        <location evidence="2">Chromosome</location>
        <location evidence="2">Centromere</location>
    </subcellularLocation>
    <subcellularLocation>
        <location evidence="1">Nucleus</location>
    </subcellularLocation>
</comment>
<protein>
    <submittedName>
        <fullName evidence="12">Uncharacterized LOC100178363</fullName>
    </submittedName>
</protein>
<accession>F6YXC3</accession>
<dbReference type="PANTHER" id="PTHR16040">
    <property type="entry name" value="AUSTRALIN, ISOFORM A-RELATED"/>
    <property type="match status" value="1"/>
</dbReference>
<dbReference type="KEGG" id="cin:100178363"/>